<evidence type="ECO:0000313" key="2">
    <source>
        <dbReference type="EMBL" id="MBG6138849.1"/>
    </source>
</evidence>
<organism evidence="2 3">
    <name type="scientific">Longispora fulva</name>
    <dbReference type="NCBI Taxonomy" id="619741"/>
    <lineage>
        <taxon>Bacteria</taxon>
        <taxon>Bacillati</taxon>
        <taxon>Actinomycetota</taxon>
        <taxon>Actinomycetes</taxon>
        <taxon>Micromonosporales</taxon>
        <taxon>Micromonosporaceae</taxon>
        <taxon>Longispora</taxon>
    </lineage>
</organism>
<sequence length="259" mass="27430">MRYSEIAALELSAAGGWPAPETARLGDWLLRAGGGWTNRANSALAVGDPGISLEEAVDRVADWYRERGLVPRFAVPLPLARQTDRLLERMGWEAYTPTLVMTRDLARPTAGAAPAAGQDPAGGAAAGEPLIRLSATPDPAWIAMMAGHKGALPDVAAPILTGPDKVAFAALILDGDLVAIGRGAVTDDWLGLSLVQVLPEHRRRGHAARVVDALAAWGGTRGATRAYLQVEEGNAAAVALYGYLGFQVHHNYIHRKIDI</sequence>
<protein>
    <submittedName>
        <fullName evidence="2">GNAT superfamily N-acetyltransferase</fullName>
    </submittedName>
</protein>
<dbReference type="Proteomes" id="UP000622552">
    <property type="component" value="Unassembled WGS sequence"/>
</dbReference>
<evidence type="ECO:0000259" key="1">
    <source>
        <dbReference type="PROSITE" id="PS51186"/>
    </source>
</evidence>
<dbReference type="Gene3D" id="3.40.630.30">
    <property type="match status" value="1"/>
</dbReference>
<proteinExistence type="predicted"/>
<dbReference type="EMBL" id="JADOUF010000001">
    <property type="protein sequence ID" value="MBG6138849.1"/>
    <property type="molecule type" value="Genomic_DNA"/>
</dbReference>
<keyword evidence="3" id="KW-1185">Reference proteome</keyword>
<dbReference type="SUPFAM" id="SSF55729">
    <property type="entry name" value="Acyl-CoA N-acyltransferases (Nat)"/>
    <property type="match status" value="1"/>
</dbReference>
<dbReference type="InterPro" id="IPR056935">
    <property type="entry name" value="Rv0428c-like_C"/>
</dbReference>
<dbReference type="AlphaFoldDB" id="A0A8J7GH03"/>
<comment type="caution">
    <text evidence="2">The sequence shown here is derived from an EMBL/GenBank/DDBJ whole genome shotgun (WGS) entry which is preliminary data.</text>
</comment>
<feature type="domain" description="N-acetyltransferase" evidence="1">
    <location>
        <begin position="131"/>
        <end position="259"/>
    </location>
</feature>
<dbReference type="CDD" id="cd04301">
    <property type="entry name" value="NAT_SF"/>
    <property type="match status" value="1"/>
</dbReference>
<accession>A0A8J7GH03</accession>
<dbReference type="InterPro" id="IPR000182">
    <property type="entry name" value="GNAT_dom"/>
</dbReference>
<reference evidence="2" key="1">
    <citation type="submission" date="2020-11" db="EMBL/GenBank/DDBJ databases">
        <title>Sequencing the genomes of 1000 actinobacteria strains.</title>
        <authorList>
            <person name="Klenk H.-P."/>
        </authorList>
    </citation>
    <scope>NUCLEOTIDE SEQUENCE</scope>
    <source>
        <strain evidence="2">DSM 45356</strain>
    </source>
</reference>
<evidence type="ECO:0000313" key="3">
    <source>
        <dbReference type="Proteomes" id="UP000622552"/>
    </source>
</evidence>
<dbReference type="RefSeq" id="WP_233472915.1">
    <property type="nucleotide sequence ID" value="NZ_BONS01000009.1"/>
</dbReference>
<dbReference type="Pfam" id="PF24553">
    <property type="entry name" value="Rv0428c_C"/>
    <property type="match status" value="1"/>
</dbReference>
<dbReference type="GO" id="GO:0016747">
    <property type="term" value="F:acyltransferase activity, transferring groups other than amino-acyl groups"/>
    <property type="evidence" value="ECO:0007669"/>
    <property type="project" value="InterPro"/>
</dbReference>
<name>A0A8J7GH03_9ACTN</name>
<gene>
    <name evidence="2" type="ORF">IW245_005043</name>
</gene>
<dbReference type="InterPro" id="IPR016181">
    <property type="entry name" value="Acyl_CoA_acyltransferase"/>
</dbReference>
<dbReference type="PROSITE" id="PS51186">
    <property type="entry name" value="GNAT"/>
    <property type="match status" value="1"/>
</dbReference>